<dbReference type="Proteomes" id="UP000191135">
    <property type="component" value="Chromosome"/>
</dbReference>
<name>A0A1U9YXX4_9HYPH</name>
<feature type="signal peptide" evidence="1">
    <location>
        <begin position="1"/>
        <end position="22"/>
    </location>
</feature>
<evidence type="ECO:0008006" key="4">
    <source>
        <dbReference type="Google" id="ProtNLM"/>
    </source>
</evidence>
<dbReference type="EMBL" id="CP020330">
    <property type="protein sequence ID" value="AQZ50303.1"/>
    <property type="molecule type" value="Genomic_DNA"/>
</dbReference>
<dbReference type="AlphaFoldDB" id="A0A1U9YXX4"/>
<accession>A0A1U9YXX4</accession>
<proteinExistence type="predicted"/>
<keyword evidence="1" id="KW-0732">Signal</keyword>
<dbReference type="KEGG" id="mmed:Mame_00929"/>
<dbReference type="RefSeq" id="WP_018064917.1">
    <property type="nucleotide sequence ID" value="NZ_AQWH01000009.1"/>
</dbReference>
<protein>
    <recommendedName>
        <fullName evidence="4">DUF5666 domain-containing protein</fullName>
    </recommendedName>
</protein>
<evidence type="ECO:0000256" key="1">
    <source>
        <dbReference type="SAM" id="SignalP"/>
    </source>
</evidence>
<dbReference type="OrthoDB" id="7917142at2"/>
<evidence type="ECO:0000313" key="2">
    <source>
        <dbReference type="EMBL" id="AQZ50303.1"/>
    </source>
</evidence>
<organism evidence="2 3">
    <name type="scientific">Martelella mediterranea DSM 17316</name>
    <dbReference type="NCBI Taxonomy" id="1122214"/>
    <lineage>
        <taxon>Bacteria</taxon>
        <taxon>Pseudomonadati</taxon>
        <taxon>Pseudomonadota</taxon>
        <taxon>Alphaproteobacteria</taxon>
        <taxon>Hyphomicrobiales</taxon>
        <taxon>Aurantimonadaceae</taxon>
        <taxon>Martelella</taxon>
    </lineage>
</organism>
<keyword evidence="3" id="KW-1185">Reference proteome</keyword>
<gene>
    <name evidence="2" type="ORF">Mame_00929</name>
</gene>
<sequence precursor="true">MNKFAATAALVAALAAAPAAFAIQPSAVPDTGTLSKAPVGSTVQINGTDNFGDRYVNFFRVTEDGSLQLVDQVRQSND</sequence>
<feature type="chain" id="PRO_5010710004" description="DUF5666 domain-containing protein" evidence="1">
    <location>
        <begin position="23"/>
        <end position="78"/>
    </location>
</feature>
<dbReference type="STRING" id="1122214.Mame_00929"/>
<reference evidence="2 3" key="1">
    <citation type="submission" date="2017-03" db="EMBL/GenBank/DDBJ databases">
        <title>Foreign affairs: Plasmid Transfer between Roseobacters and Rhizobia.</title>
        <authorList>
            <person name="Bartling P."/>
            <person name="Bunk B."/>
            <person name="Overmann J."/>
            <person name="Brinkmann H."/>
            <person name="Petersen J."/>
        </authorList>
    </citation>
    <scope>NUCLEOTIDE SEQUENCE [LARGE SCALE GENOMIC DNA]</scope>
    <source>
        <strain evidence="2 3">MACL11</strain>
    </source>
</reference>
<evidence type="ECO:0000313" key="3">
    <source>
        <dbReference type="Proteomes" id="UP000191135"/>
    </source>
</evidence>